<dbReference type="AlphaFoldDB" id="A0A537K0K9"/>
<keyword evidence="5 6" id="KW-0472">Membrane</keyword>
<evidence type="ECO:0000256" key="6">
    <source>
        <dbReference type="SAM" id="Phobius"/>
    </source>
</evidence>
<feature type="transmembrane region" description="Helical" evidence="6">
    <location>
        <begin position="304"/>
        <end position="325"/>
    </location>
</feature>
<dbReference type="Proteomes" id="UP000318509">
    <property type="component" value="Unassembled WGS sequence"/>
</dbReference>
<feature type="transmembrane region" description="Helical" evidence="6">
    <location>
        <begin position="261"/>
        <end position="284"/>
    </location>
</feature>
<feature type="non-terminal residue" evidence="7">
    <location>
        <position position="409"/>
    </location>
</feature>
<feature type="transmembrane region" description="Helical" evidence="6">
    <location>
        <begin position="346"/>
        <end position="365"/>
    </location>
</feature>
<dbReference type="NCBIfam" id="NF037982">
    <property type="entry name" value="Nramp_1"/>
    <property type="match status" value="1"/>
</dbReference>
<evidence type="ECO:0000313" key="8">
    <source>
        <dbReference type="Proteomes" id="UP000318509"/>
    </source>
</evidence>
<feature type="transmembrane region" description="Helical" evidence="6">
    <location>
        <begin position="107"/>
        <end position="125"/>
    </location>
</feature>
<evidence type="ECO:0000256" key="1">
    <source>
        <dbReference type="ARBA" id="ARBA00004141"/>
    </source>
</evidence>
<dbReference type="EMBL" id="VBAK01000125">
    <property type="protein sequence ID" value="TMI89315.1"/>
    <property type="molecule type" value="Genomic_DNA"/>
</dbReference>
<dbReference type="PANTHER" id="PTHR11706:SF33">
    <property type="entry name" value="NATURAL RESISTANCE-ASSOCIATED MACROPHAGE PROTEIN 2"/>
    <property type="match status" value="1"/>
</dbReference>
<evidence type="ECO:0000313" key="7">
    <source>
        <dbReference type="EMBL" id="TMI89315.1"/>
    </source>
</evidence>
<feature type="transmembrane region" description="Helical" evidence="6">
    <location>
        <begin position="213"/>
        <end position="233"/>
    </location>
</feature>
<sequence>MARDYAAVDARLLPHPGLQRAAREAILGKTRGLRAVLPFLGPAFIACIAYIDPGNFATNLQGGAQFGYALLWVVLMANLMAMLVQTLAAKLGIATGLNLAEMSRAQFAPWVSYTLWITQEITAMATDLAEVLGAAIGIALLTGLPLFASALITGIGVFVILALQGSGFRQLEAFIGGAGVTIALCYVVETILVKPNWGQVLYHSVVPSLPGHGAVLLAVGIVGATVMPHVIYLHSGLTQGRVPPANEEETRRIYNFYKVDVILAMGMAGLVNMAMLYMAARVFHFSGHTDVGDLTTAYKTLTPLLGGFSALVFAISLIASGISSSHVGTMAGQLVMQGFVNFRIPLWLRRLATLIPALVAIYLGLDPTRTLVISQVVLSFTLPVPLITLIMFTRNRAIMGRLVNHPATT</sequence>
<evidence type="ECO:0000256" key="5">
    <source>
        <dbReference type="ARBA" id="ARBA00023136"/>
    </source>
</evidence>
<feature type="transmembrane region" description="Helical" evidence="6">
    <location>
        <begin position="33"/>
        <end position="51"/>
    </location>
</feature>
<dbReference type="GO" id="GO:0005384">
    <property type="term" value="F:manganese ion transmembrane transporter activity"/>
    <property type="evidence" value="ECO:0007669"/>
    <property type="project" value="TreeGrafter"/>
</dbReference>
<keyword evidence="2" id="KW-0813">Transport</keyword>
<dbReference type="NCBIfam" id="NF001923">
    <property type="entry name" value="PRK00701.1"/>
    <property type="match status" value="1"/>
</dbReference>
<accession>A0A537K0K9</accession>
<gene>
    <name evidence="7" type="ORF">E6H00_09975</name>
</gene>
<name>A0A537K0K9_9BACT</name>
<comment type="subcellular location">
    <subcellularLocation>
        <location evidence="1">Membrane</location>
        <topology evidence="1">Multi-pass membrane protein</topology>
    </subcellularLocation>
</comment>
<evidence type="ECO:0000256" key="2">
    <source>
        <dbReference type="ARBA" id="ARBA00022448"/>
    </source>
</evidence>
<comment type="caution">
    <text evidence="7">The sequence shown here is derived from an EMBL/GenBank/DDBJ whole genome shotgun (WGS) entry which is preliminary data.</text>
</comment>
<proteinExistence type="inferred from homology"/>
<feature type="transmembrane region" description="Helical" evidence="6">
    <location>
        <begin position="131"/>
        <end position="161"/>
    </location>
</feature>
<feature type="transmembrane region" description="Helical" evidence="6">
    <location>
        <begin position="371"/>
        <end position="392"/>
    </location>
</feature>
<dbReference type="GO" id="GO:0015086">
    <property type="term" value="F:cadmium ion transmembrane transporter activity"/>
    <property type="evidence" value="ECO:0007669"/>
    <property type="project" value="TreeGrafter"/>
</dbReference>
<dbReference type="PANTHER" id="PTHR11706">
    <property type="entry name" value="SOLUTE CARRIER PROTEIN FAMILY 11 MEMBER"/>
    <property type="match status" value="1"/>
</dbReference>
<dbReference type="NCBIfam" id="TIGR01197">
    <property type="entry name" value="nramp"/>
    <property type="match status" value="1"/>
</dbReference>
<dbReference type="HAMAP" id="MF_00221">
    <property type="entry name" value="NRAMP"/>
    <property type="match status" value="1"/>
</dbReference>
<dbReference type="GO" id="GO:0034755">
    <property type="term" value="P:iron ion transmembrane transport"/>
    <property type="evidence" value="ECO:0007669"/>
    <property type="project" value="TreeGrafter"/>
</dbReference>
<dbReference type="Pfam" id="PF01566">
    <property type="entry name" value="Nramp"/>
    <property type="match status" value="1"/>
</dbReference>
<feature type="transmembrane region" description="Helical" evidence="6">
    <location>
        <begin position="66"/>
        <end position="87"/>
    </location>
</feature>
<dbReference type="InterPro" id="IPR001046">
    <property type="entry name" value="NRAMP_fam"/>
</dbReference>
<evidence type="ECO:0000256" key="4">
    <source>
        <dbReference type="ARBA" id="ARBA00022989"/>
    </source>
</evidence>
<protein>
    <submittedName>
        <fullName evidence="7">Divalent metal cation transporter</fullName>
    </submittedName>
</protein>
<keyword evidence="4 6" id="KW-1133">Transmembrane helix</keyword>
<reference evidence="7 8" key="1">
    <citation type="journal article" date="2019" name="Nat. Microbiol.">
        <title>Mediterranean grassland soil C-N compound turnover is dependent on rainfall and depth, and is mediated by genomically divergent microorganisms.</title>
        <authorList>
            <person name="Diamond S."/>
            <person name="Andeer P.F."/>
            <person name="Li Z."/>
            <person name="Crits-Christoph A."/>
            <person name="Burstein D."/>
            <person name="Anantharaman K."/>
            <person name="Lane K.R."/>
            <person name="Thomas B.C."/>
            <person name="Pan C."/>
            <person name="Northen T.R."/>
            <person name="Banfield J.F."/>
        </authorList>
    </citation>
    <scope>NUCLEOTIDE SEQUENCE [LARGE SCALE GENOMIC DNA]</scope>
    <source>
        <strain evidence="7">NP_3</strain>
    </source>
</reference>
<dbReference type="PRINTS" id="PR00447">
    <property type="entry name" value="NATRESASSCMP"/>
</dbReference>
<organism evidence="7 8">
    <name type="scientific">Candidatus Segetimicrobium genomatis</name>
    <dbReference type="NCBI Taxonomy" id="2569760"/>
    <lineage>
        <taxon>Bacteria</taxon>
        <taxon>Bacillati</taxon>
        <taxon>Candidatus Sysuimicrobiota</taxon>
        <taxon>Candidatus Sysuimicrobiia</taxon>
        <taxon>Candidatus Sysuimicrobiales</taxon>
        <taxon>Candidatus Segetimicrobiaceae</taxon>
        <taxon>Candidatus Segetimicrobium</taxon>
    </lineage>
</organism>
<keyword evidence="3 6" id="KW-0812">Transmembrane</keyword>
<evidence type="ECO:0000256" key="3">
    <source>
        <dbReference type="ARBA" id="ARBA00022692"/>
    </source>
</evidence>
<dbReference type="GO" id="GO:0005886">
    <property type="term" value="C:plasma membrane"/>
    <property type="evidence" value="ECO:0007669"/>
    <property type="project" value="TreeGrafter"/>
</dbReference>
<feature type="transmembrane region" description="Helical" evidence="6">
    <location>
        <begin position="173"/>
        <end position="193"/>
    </location>
</feature>